<dbReference type="OrthoDB" id="3681251at2759"/>
<keyword evidence="3" id="KW-1185">Reference proteome</keyword>
<organism evidence="2 3">
    <name type="scientific">Alternaria arborescens</name>
    <dbReference type="NCBI Taxonomy" id="156630"/>
    <lineage>
        <taxon>Eukaryota</taxon>
        <taxon>Fungi</taxon>
        <taxon>Dikarya</taxon>
        <taxon>Ascomycota</taxon>
        <taxon>Pezizomycotina</taxon>
        <taxon>Dothideomycetes</taxon>
        <taxon>Pleosporomycetidae</taxon>
        <taxon>Pleosporales</taxon>
        <taxon>Pleosporineae</taxon>
        <taxon>Pleosporaceae</taxon>
        <taxon>Alternaria</taxon>
        <taxon>Alternaria sect. Alternaria</taxon>
    </lineage>
</organism>
<accession>A0A4Q4SB88</accession>
<proteinExistence type="predicted"/>
<feature type="compositionally biased region" description="Polar residues" evidence="1">
    <location>
        <begin position="87"/>
        <end position="101"/>
    </location>
</feature>
<protein>
    <submittedName>
        <fullName evidence="2">Uncharacterized protein</fullName>
    </submittedName>
</protein>
<name>A0A4Q4SB88_9PLEO</name>
<feature type="region of interest" description="Disordered" evidence="1">
    <location>
        <begin position="83"/>
        <end position="102"/>
    </location>
</feature>
<dbReference type="Proteomes" id="UP000293823">
    <property type="component" value="Unassembled WGS sequence"/>
</dbReference>
<gene>
    <name evidence="2" type="ORF">AA0113_g4605</name>
</gene>
<evidence type="ECO:0000313" key="3">
    <source>
        <dbReference type="Proteomes" id="UP000293823"/>
    </source>
</evidence>
<evidence type="ECO:0000313" key="2">
    <source>
        <dbReference type="EMBL" id="RYO67584.1"/>
    </source>
</evidence>
<evidence type="ECO:0000256" key="1">
    <source>
        <dbReference type="SAM" id="MobiDB-lite"/>
    </source>
</evidence>
<sequence>MNANTDTDGLLKALQKLDETGRGLFVEYLPTDKVKDVLLLLLRERDAMPVLQNQSLPHVSQARHPLFLQQPLAYTPFAMHPVPAQEPVTTSNKRSISTAIDDNSKRARIDATVAQNAKQSAAQTLVKEEDEIIEITSEAGHAEAETDVQSKAKDICEPADLDMHLRIPRPSGPVMWKNMDDLPIPVRAELERHFKEMWLSGKKKAQKYAKFTHSPAKYMMRKCCISSLYIRDGPSRTDDSEGSEPKKTADDRCIRIRRPCAYFAKYKDRYIIHLVPLPLRFRKGKSWTEIEYWVNSRGS</sequence>
<dbReference type="EMBL" id="PEJP01000015">
    <property type="protein sequence ID" value="RYO67584.1"/>
    <property type="molecule type" value="Genomic_DNA"/>
</dbReference>
<dbReference type="AlphaFoldDB" id="A0A4Q4SB88"/>
<reference evidence="3" key="1">
    <citation type="journal article" date="2019" name="bioRxiv">
        <title>Genomics, evolutionary history and diagnostics of the Alternaria alternata species group including apple and Asian pear pathotypes.</title>
        <authorList>
            <person name="Armitage A.D."/>
            <person name="Cockerton H.M."/>
            <person name="Sreenivasaprasad S."/>
            <person name="Woodhall J.W."/>
            <person name="Lane C.R."/>
            <person name="Harrison R.J."/>
            <person name="Clarkson J.P."/>
        </authorList>
    </citation>
    <scope>NUCLEOTIDE SEQUENCE [LARGE SCALE GENOMIC DNA]</scope>
    <source>
        <strain evidence="3">RGR 97.0016</strain>
    </source>
</reference>
<comment type="caution">
    <text evidence="2">The sequence shown here is derived from an EMBL/GenBank/DDBJ whole genome shotgun (WGS) entry which is preliminary data.</text>
</comment>